<dbReference type="HOGENOM" id="CLU_3165551_0_0_4"/>
<organism evidence="1">
    <name type="scientific">Burkholderia pseudomallei 1710a</name>
    <dbReference type="NCBI Taxonomy" id="320371"/>
    <lineage>
        <taxon>Bacteria</taxon>
        <taxon>Pseudomonadati</taxon>
        <taxon>Pseudomonadota</taxon>
        <taxon>Betaproteobacteria</taxon>
        <taxon>Burkholderiales</taxon>
        <taxon>Burkholderiaceae</taxon>
        <taxon>Burkholderia</taxon>
        <taxon>pseudomallei group</taxon>
    </lineage>
</organism>
<reference evidence="1" key="1">
    <citation type="submission" date="2009-05" db="EMBL/GenBank/DDBJ databases">
        <authorList>
            <person name="Harkins D.M."/>
            <person name="DeShazer D."/>
            <person name="Woods D.E."/>
            <person name="Brinkac L.M."/>
            <person name="Brown K.A."/>
            <person name="Hung G.C."/>
            <person name="Tuanyok A."/>
            <person name="Zhang B."/>
            <person name="Nierman W.C."/>
        </authorList>
    </citation>
    <scope>NUCLEOTIDE SEQUENCE [LARGE SCALE GENOMIC DNA]</scope>
    <source>
        <strain evidence="1">1710a</strain>
    </source>
</reference>
<dbReference type="Proteomes" id="UP000001812">
    <property type="component" value="Chromosome I"/>
</dbReference>
<accession>A0A0E1WBA4</accession>
<sequence>MWKAARHERACAAERSAMRGGGLRDENARRNARRMAEIKSAQI</sequence>
<gene>
    <name evidence="1" type="ORF">BURPS1710A_2016</name>
</gene>
<name>A0A0E1WBA4_BURPE</name>
<proteinExistence type="predicted"/>
<evidence type="ECO:0000313" key="1">
    <source>
        <dbReference type="EMBL" id="EET09689.1"/>
    </source>
</evidence>
<protein>
    <submittedName>
        <fullName evidence="1">Uncharacterized protein</fullName>
    </submittedName>
</protein>
<dbReference type="AlphaFoldDB" id="A0A0E1WBA4"/>
<dbReference type="EMBL" id="CM000832">
    <property type="protein sequence ID" value="EET09689.1"/>
    <property type="molecule type" value="Genomic_DNA"/>
</dbReference>